<comment type="similarity">
    <text evidence="2">Belongs to the CDP-alcohol phosphatidyltransferase class-I family.</text>
</comment>
<evidence type="ECO:0000256" key="2">
    <source>
        <dbReference type="RuleBase" id="RU003750"/>
    </source>
</evidence>
<keyword evidence="6" id="KW-1185">Reference proteome</keyword>
<comment type="caution">
    <text evidence="5">The sequence shown here is derived from an EMBL/GenBank/DDBJ whole genome shotgun (WGS) entry which is preliminary data.</text>
</comment>
<evidence type="ECO:0000313" key="5">
    <source>
        <dbReference type="EMBL" id="NJP34362.1"/>
    </source>
</evidence>
<feature type="transmembrane region" description="Helical" evidence="4">
    <location>
        <begin position="201"/>
        <end position="219"/>
    </location>
</feature>
<keyword evidence="1 2" id="KW-0808">Transferase</keyword>
<name>A0ABX0Z908_9ACTN</name>
<dbReference type="InterPro" id="IPR000462">
    <property type="entry name" value="CDP-OH_P_trans"/>
</dbReference>
<dbReference type="InterPro" id="IPR048254">
    <property type="entry name" value="CDP_ALCOHOL_P_TRANSF_CS"/>
</dbReference>
<keyword evidence="4" id="KW-1133">Transmembrane helix</keyword>
<accession>A0ABX0Z908</accession>
<evidence type="ECO:0000313" key="6">
    <source>
        <dbReference type="Proteomes" id="UP000783871"/>
    </source>
</evidence>
<keyword evidence="4" id="KW-0812">Transmembrane</keyword>
<feature type="transmembrane region" description="Helical" evidence="4">
    <location>
        <begin position="132"/>
        <end position="148"/>
    </location>
</feature>
<dbReference type="EMBL" id="JAATEO010000024">
    <property type="protein sequence ID" value="NJP34362.1"/>
    <property type="molecule type" value="Genomic_DNA"/>
</dbReference>
<feature type="transmembrane region" description="Helical" evidence="4">
    <location>
        <begin position="66"/>
        <end position="85"/>
    </location>
</feature>
<feature type="transmembrane region" description="Helical" evidence="4">
    <location>
        <begin position="91"/>
        <end position="111"/>
    </location>
</feature>
<gene>
    <name evidence="5" type="ORF">HCJ94_20870</name>
</gene>
<feature type="transmembrane region" description="Helical" evidence="4">
    <location>
        <begin position="33"/>
        <end position="54"/>
    </location>
</feature>
<feature type="region of interest" description="Disordered" evidence="3">
    <location>
        <begin position="259"/>
        <end position="278"/>
    </location>
</feature>
<feature type="compositionally biased region" description="Basic and acidic residues" evidence="3">
    <location>
        <begin position="262"/>
        <end position="278"/>
    </location>
</feature>
<dbReference type="PROSITE" id="PS00379">
    <property type="entry name" value="CDP_ALCOHOL_P_TRANSF"/>
    <property type="match status" value="1"/>
</dbReference>
<reference evidence="5 6" key="1">
    <citation type="submission" date="2020-03" db="EMBL/GenBank/DDBJ databases">
        <title>WGS of actinomycetes isolated from Thailand.</title>
        <authorList>
            <person name="Thawai C."/>
        </authorList>
    </citation>
    <scope>NUCLEOTIDE SEQUENCE [LARGE SCALE GENOMIC DNA]</scope>
    <source>
        <strain evidence="5 6">HSS6-12</strain>
    </source>
</reference>
<dbReference type="Gene3D" id="1.20.120.1760">
    <property type="match status" value="1"/>
</dbReference>
<dbReference type="Pfam" id="PF01066">
    <property type="entry name" value="CDP-OH_P_transf"/>
    <property type="match status" value="1"/>
</dbReference>
<keyword evidence="4" id="KW-0472">Membrane</keyword>
<evidence type="ECO:0000256" key="4">
    <source>
        <dbReference type="SAM" id="Phobius"/>
    </source>
</evidence>
<dbReference type="Proteomes" id="UP000783871">
    <property type="component" value="Unassembled WGS sequence"/>
</dbReference>
<sequence>MATVRNGPLIGLVVQIVLLAGLAGTVGLGPAGWFAGLAYGLVVCLALVLGLHRAGATALGPADRVTLARAVLVGAVTGLVADGFAGRPVPVGLLTVLTAVALALDGVDGYVARRTGTASALGARFDMEIDSVLVAVLSLHVAPAVGVWVLTLGAMRYAFVAAGWALPWLCRPLPARYWRKVTAAALGVVLLVAASRVLPPVAAVMLLVGALALQVESFGRDVLWLWRHRSAPDPTPVAAPVGHPAMPVAGAPIPGLPVAAESRPDRPATRRELVAVHD</sequence>
<proteinExistence type="inferred from homology"/>
<evidence type="ECO:0000256" key="1">
    <source>
        <dbReference type="ARBA" id="ARBA00022679"/>
    </source>
</evidence>
<organism evidence="5 6">
    <name type="scientific">Micromonospora thermarum</name>
    <dbReference type="NCBI Taxonomy" id="2720024"/>
    <lineage>
        <taxon>Bacteria</taxon>
        <taxon>Bacillati</taxon>
        <taxon>Actinomycetota</taxon>
        <taxon>Actinomycetes</taxon>
        <taxon>Micromonosporales</taxon>
        <taxon>Micromonosporaceae</taxon>
        <taxon>Micromonospora</taxon>
    </lineage>
</organism>
<evidence type="ECO:0000256" key="3">
    <source>
        <dbReference type="SAM" id="MobiDB-lite"/>
    </source>
</evidence>
<protein>
    <submittedName>
        <fullName evidence="5">CDP-alcohol phosphatidyltransferase family protein</fullName>
    </submittedName>
</protein>
<dbReference type="InterPro" id="IPR043130">
    <property type="entry name" value="CDP-OH_PTrfase_TM_dom"/>
</dbReference>